<evidence type="ECO:0000256" key="1">
    <source>
        <dbReference type="SAM" id="MobiDB-lite"/>
    </source>
</evidence>
<sequence length="71" mass="7691">MSNLDIIRLILVKYALAVLGLGPDFFESTNDDIPTDQDKLRIGSDVDSNTDDDGDYPLALEDAGGDDAMED</sequence>
<keyword evidence="4" id="KW-1185">Reference proteome</keyword>
<name>A0ABQ7U1F2_SOLTU</name>
<evidence type="ECO:0000256" key="2">
    <source>
        <dbReference type="SAM" id="SignalP"/>
    </source>
</evidence>
<protein>
    <submittedName>
        <fullName evidence="3">Uncharacterized protein</fullName>
    </submittedName>
</protein>
<evidence type="ECO:0000313" key="4">
    <source>
        <dbReference type="Proteomes" id="UP000826656"/>
    </source>
</evidence>
<keyword evidence="2" id="KW-0732">Signal</keyword>
<organism evidence="3 4">
    <name type="scientific">Solanum tuberosum</name>
    <name type="common">Potato</name>
    <dbReference type="NCBI Taxonomy" id="4113"/>
    <lineage>
        <taxon>Eukaryota</taxon>
        <taxon>Viridiplantae</taxon>
        <taxon>Streptophyta</taxon>
        <taxon>Embryophyta</taxon>
        <taxon>Tracheophyta</taxon>
        <taxon>Spermatophyta</taxon>
        <taxon>Magnoliopsida</taxon>
        <taxon>eudicotyledons</taxon>
        <taxon>Gunneridae</taxon>
        <taxon>Pentapetalae</taxon>
        <taxon>asterids</taxon>
        <taxon>lamiids</taxon>
        <taxon>Solanales</taxon>
        <taxon>Solanaceae</taxon>
        <taxon>Solanoideae</taxon>
        <taxon>Solaneae</taxon>
        <taxon>Solanum</taxon>
    </lineage>
</organism>
<evidence type="ECO:0000313" key="3">
    <source>
        <dbReference type="EMBL" id="KAH0740646.1"/>
    </source>
</evidence>
<feature type="region of interest" description="Disordered" evidence="1">
    <location>
        <begin position="27"/>
        <end position="71"/>
    </location>
</feature>
<dbReference type="Proteomes" id="UP000826656">
    <property type="component" value="Unassembled WGS sequence"/>
</dbReference>
<feature type="chain" id="PRO_5046025965" evidence="2">
    <location>
        <begin position="18"/>
        <end position="71"/>
    </location>
</feature>
<proteinExistence type="predicted"/>
<comment type="caution">
    <text evidence="3">The sequence shown here is derived from an EMBL/GenBank/DDBJ whole genome shotgun (WGS) entry which is preliminary data.</text>
</comment>
<feature type="signal peptide" evidence="2">
    <location>
        <begin position="1"/>
        <end position="17"/>
    </location>
</feature>
<accession>A0ABQ7U1F2</accession>
<reference evidence="3 4" key="1">
    <citation type="journal article" date="2021" name="bioRxiv">
        <title>Chromosome-scale and haplotype-resolved genome assembly of a tetraploid potato cultivar.</title>
        <authorList>
            <person name="Sun H."/>
            <person name="Jiao W.-B."/>
            <person name="Krause K."/>
            <person name="Campoy J.A."/>
            <person name="Goel M."/>
            <person name="Folz-Donahue K."/>
            <person name="Kukat C."/>
            <person name="Huettel B."/>
            <person name="Schneeberger K."/>
        </authorList>
    </citation>
    <scope>NUCLEOTIDE SEQUENCE [LARGE SCALE GENOMIC DNA]</scope>
    <source>
        <strain evidence="3">SolTubOtavaFocal</strain>
        <tissue evidence="3">Leaves</tissue>
    </source>
</reference>
<gene>
    <name evidence="3" type="ORF">KY290_033689</name>
</gene>
<dbReference type="EMBL" id="JAIVGD010000026">
    <property type="protein sequence ID" value="KAH0740646.1"/>
    <property type="molecule type" value="Genomic_DNA"/>
</dbReference>